<feature type="region of interest" description="Disordered" evidence="1">
    <location>
        <begin position="137"/>
        <end position="221"/>
    </location>
</feature>
<feature type="compositionally biased region" description="Low complexity" evidence="1">
    <location>
        <begin position="159"/>
        <end position="170"/>
    </location>
</feature>
<feature type="region of interest" description="Disordered" evidence="1">
    <location>
        <begin position="330"/>
        <end position="355"/>
    </location>
</feature>
<accession>A0A922KZE2</accession>
<reference evidence="2" key="1">
    <citation type="submission" date="2013-05" db="EMBL/GenBank/DDBJ databases">
        <authorList>
            <person name="Yim A.K.Y."/>
            <person name="Chan T.F."/>
            <person name="Ji K.M."/>
            <person name="Liu X.Y."/>
            <person name="Zhou J.W."/>
            <person name="Li R.Q."/>
            <person name="Yang K.Y."/>
            <person name="Li J."/>
            <person name="Li M."/>
            <person name="Law P.T.W."/>
            <person name="Wu Y.L."/>
            <person name="Cai Z.L."/>
            <person name="Qin H."/>
            <person name="Bao Y."/>
            <person name="Leung R.K.K."/>
            <person name="Ng P.K.S."/>
            <person name="Zou J."/>
            <person name="Zhong X.J."/>
            <person name="Ran P.X."/>
            <person name="Zhong N.S."/>
            <person name="Liu Z.G."/>
            <person name="Tsui S.K.W."/>
        </authorList>
    </citation>
    <scope>NUCLEOTIDE SEQUENCE</scope>
    <source>
        <strain evidence="2">Derf</strain>
        <tissue evidence="2">Whole organism</tissue>
    </source>
</reference>
<feature type="compositionally biased region" description="Pro residues" evidence="1">
    <location>
        <begin position="337"/>
        <end position="346"/>
    </location>
</feature>
<evidence type="ECO:0000313" key="2">
    <source>
        <dbReference type="EMBL" id="KAH9505973.1"/>
    </source>
</evidence>
<name>A0A922KZE2_DERFA</name>
<dbReference type="EMBL" id="ASGP02000005">
    <property type="protein sequence ID" value="KAH9505973.1"/>
    <property type="molecule type" value="Genomic_DNA"/>
</dbReference>
<proteinExistence type="predicted"/>
<feature type="region of interest" description="Disordered" evidence="1">
    <location>
        <begin position="494"/>
        <end position="523"/>
    </location>
</feature>
<organism evidence="2 3">
    <name type="scientific">Dermatophagoides farinae</name>
    <name type="common">American house dust mite</name>
    <dbReference type="NCBI Taxonomy" id="6954"/>
    <lineage>
        <taxon>Eukaryota</taxon>
        <taxon>Metazoa</taxon>
        <taxon>Ecdysozoa</taxon>
        <taxon>Arthropoda</taxon>
        <taxon>Chelicerata</taxon>
        <taxon>Arachnida</taxon>
        <taxon>Acari</taxon>
        <taxon>Acariformes</taxon>
        <taxon>Sarcoptiformes</taxon>
        <taxon>Astigmata</taxon>
        <taxon>Psoroptidia</taxon>
        <taxon>Analgoidea</taxon>
        <taxon>Pyroglyphidae</taxon>
        <taxon>Dermatophagoidinae</taxon>
        <taxon>Dermatophagoides</taxon>
    </lineage>
</organism>
<dbReference type="AlphaFoldDB" id="A0A922KZE2"/>
<protein>
    <submittedName>
        <fullName evidence="2">Uncharacterized protein</fullName>
    </submittedName>
</protein>
<reference evidence="2" key="2">
    <citation type="journal article" date="2022" name="Res Sq">
        <title>Comparative Genomics Reveals Insights into the Divergent Evolution of Astigmatic Mites and Household Pest Adaptations.</title>
        <authorList>
            <person name="Xiong Q."/>
            <person name="Wan A.T.-Y."/>
            <person name="Liu X.-Y."/>
            <person name="Fung C.S.-H."/>
            <person name="Xiao X."/>
            <person name="Malainual N."/>
            <person name="Hou J."/>
            <person name="Wang L."/>
            <person name="Wang M."/>
            <person name="Yang K."/>
            <person name="Cui Y."/>
            <person name="Leung E."/>
            <person name="Nong W."/>
            <person name="Shin S.-K."/>
            <person name="Au S."/>
            <person name="Jeong K.Y."/>
            <person name="Chew F.T."/>
            <person name="Hui J."/>
            <person name="Leung T.F."/>
            <person name="Tungtrongchitr A."/>
            <person name="Zhong N."/>
            <person name="Liu Z."/>
            <person name="Tsui S."/>
        </authorList>
    </citation>
    <scope>NUCLEOTIDE SEQUENCE</scope>
    <source>
        <strain evidence="2">Derf</strain>
        <tissue evidence="2">Whole organism</tissue>
    </source>
</reference>
<feature type="compositionally biased region" description="Basic residues" evidence="1">
    <location>
        <begin position="259"/>
        <end position="268"/>
    </location>
</feature>
<dbReference type="Proteomes" id="UP000790347">
    <property type="component" value="Unassembled WGS sequence"/>
</dbReference>
<comment type="caution">
    <text evidence="2">The sequence shown here is derived from an EMBL/GenBank/DDBJ whole genome shotgun (WGS) entry which is preliminary data.</text>
</comment>
<sequence>MGGQCSIIPNQEPEYQLIMMPQNHRGGGGRGRRRSSCSSSSRMEKSMMMPQQPIPIYGYSGYPIIQGYPAPATTQSPNPYQTPAALFSPYHPYLPSPLLPPTPPAQQHIYQQTSKEFCSPELYESMLRMLTAEMQMKQQKYQQQQQQQPNMSYNDEKSSSYSRSRRTSTSTGGGRGGEGRRRRSQSESSKSRRRRNQKMDGKTRSTTLSETFSQRKPNYHFDTQNIRDQTPKQLAQKIQQLLNNNDRINPQDQQQERIRRLRRQRRSKVATASAAEMDETIDSQKSNKSTKQKENSIVLAQEKTIMMTEPFELNVDDVVDNDDEKSIILRPKIAKIPPSPPPPPPQSTSKQSDHPFKEQLIKPPIKMPDGNKDNDYYCPLMMMTKSSGPQTPNNVNDDVHCPITKTIVMQKPISTHHYQHRDPLPIYGYSGGYPVISGMTYGTLSMLKQQPPMMMNKCFEQKINYKSDDNPFSFTSKSSSPPSARINHSLEKCMNYEKSKLQPPPSPIKQQQQQEQCKTTTTKNWSAKLSGSFKKLFNNNSKSDDNME</sequence>
<feature type="region of interest" description="Disordered" evidence="1">
    <location>
        <begin position="21"/>
        <end position="46"/>
    </location>
</feature>
<feature type="region of interest" description="Disordered" evidence="1">
    <location>
        <begin position="242"/>
        <end position="295"/>
    </location>
</feature>
<gene>
    <name evidence="2" type="ORF">DERF_010735</name>
</gene>
<feature type="compositionally biased region" description="Polar residues" evidence="1">
    <location>
        <begin position="204"/>
        <end position="221"/>
    </location>
</feature>
<evidence type="ECO:0000256" key="1">
    <source>
        <dbReference type="SAM" id="MobiDB-lite"/>
    </source>
</evidence>
<feature type="compositionally biased region" description="Low complexity" evidence="1">
    <location>
        <begin position="508"/>
        <end position="523"/>
    </location>
</feature>
<feature type="compositionally biased region" description="Low complexity" evidence="1">
    <location>
        <begin position="137"/>
        <end position="148"/>
    </location>
</feature>
<evidence type="ECO:0000313" key="3">
    <source>
        <dbReference type="Proteomes" id="UP000790347"/>
    </source>
</evidence>
<keyword evidence="3" id="KW-1185">Reference proteome</keyword>